<keyword evidence="2" id="KW-0808">Transferase</keyword>
<reference evidence="2 3" key="1">
    <citation type="submission" date="2018-06" db="EMBL/GenBank/DDBJ databases">
        <authorList>
            <consortium name="Pathogen Informatics"/>
            <person name="Doyle S."/>
        </authorList>
    </citation>
    <scope>NUCLEOTIDE SEQUENCE [LARGE SCALE GENOMIC DNA]</scope>
    <source>
        <strain evidence="2 3">NCTC13102</strain>
    </source>
</reference>
<dbReference type="Gene3D" id="3.40.50.150">
    <property type="entry name" value="Vaccinia Virus protein VP39"/>
    <property type="match status" value="1"/>
</dbReference>
<dbReference type="EC" id="2.1.1.11" evidence="2"/>
<protein>
    <submittedName>
        <fullName evidence="2">Putative SAM-dependent methyltransferase</fullName>
        <ecNumber evidence="2">2.1.1.11</ecNumber>
    </submittedName>
</protein>
<accession>A0A2X3B2S2</accession>
<proteinExistence type="predicted"/>
<organism evidence="2 3">
    <name type="scientific">Helicobacter fennelliae</name>
    <dbReference type="NCBI Taxonomy" id="215"/>
    <lineage>
        <taxon>Bacteria</taxon>
        <taxon>Pseudomonadati</taxon>
        <taxon>Campylobacterota</taxon>
        <taxon>Epsilonproteobacteria</taxon>
        <taxon>Campylobacterales</taxon>
        <taxon>Helicobacteraceae</taxon>
        <taxon>Helicobacter</taxon>
    </lineage>
</organism>
<dbReference type="RefSeq" id="WP_112058425.1">
    <property type="nucleotide sequence ID" value="NZ_UAWL01000006.1"/>
</dbReference>
<sequence length="313" mass="35508">METISLATLYVDDMMRDSVVDILQRNNAKEKLESLCRGLDNASKQCVYRICGRLLQAKNDNDNFCMNLTQEELQGLAKLHTEFYPNVINPLPNIYSYNGYFFPTNHISEHVLLNKHDMHLIENLDKLRQKDIIDVGGYIGDSAIVLQDFTDKSVHTFEATQTNYKLLLQTLQLNNATKIIPVNKGLGSKDEMLQIAVDGGCSSVITSTPQAQNLAIIEQTHIITLDGYTKENNIEVGFIKVDIEGFEMEFLKGAKETIARDKPAMLISIYHQGSDFFDIKPLIESWNLGYKFKIHKPIDHSIIAETALYCEVR</sequence>
<dbReference type="AlphaFoldDB" id="A0A2X3B2S2"/>
<feature type="domain" description="Methyltransferase FkbM" evidence="1">
    <location>
        <begin position="134"/>
        <end position="291"/>
    </location>
</feature>
<evidence type="ECO:0000313" key="3">
    <source>
        <dbReference type="Proteomes" id="UP000250166"/>
    </source>
</evidence>
<dbReference type="InterPro" id="IPR029063">
    <property type="entry name" value="SAM-dependent_MTases_sf"/>
</dbReference>
<evidence type="ECO:0000259" key="1">
    <source>
        <dbReference type="Pfam" id="PF05050"/>
    </source>
</evidence>
<dbReference type="InterPro" id="IPR006342">
    <property type="entry name" value="FkbM_mtfrase"/>
</dbReference>
<dbReference type="NCBIfam" id="TIGR01444">
    <property type="entry name" value="fkbM_fam"/>
    <property type="match status" value="1"/>
</dbReference>
<dbReference type="PANTHER" id="PTHR34203:SF15">
    <property type="entry name" value="SLL1173 PROTEIN"/>
    <property type="match status" value="1"/>
</dbReference>
<dbReference type="EMBL" id="UAWL01000006">
    <property type="protein sequence ID" value="SQB98192.1"/>
    <property type="molecule type" value="Genomic_DNA"/>
</dbReference>
<dbReference type="PANTHER" id="PTHR34203">
    <property type="entry name" value="METHYLTRANSFERASE, FKBM FAMILY PROTEIN"/>
    <property type="match status" value="1"/>
</dbReference>
<dbReference type="Pfam" id="PF05050">
    <property type="entry name" value="Methyltransf_21"/>
    <property type="match status" value="1"/>
</dbReference>
<gene>
    <name evidence="2" type="ORF">NCTC13102_00648</name>
</gene>
<keyword evidence="2" id="KW-0489">Methyltransferase</keyword>
<dbReference type="GO" id="GO:0032259">
    <property type="term" value="P:methylation"/>
    <property type="evidence" value="ECO:0007669"/>
    <property type="project" value="UniProtKB-KW"/>
</dbReference>
<evidence type="ECO:0000313" key="2">
    <source>
        <dbReference type="EMBL" id="SQB98192.1"/>
    </source>
</evidence>
<name>A0A2X3B2S2_9HELI</name>
<dbReference type="SUPFAM" id="SSF53335">
    <property type="entry name" value="S-adenosyl-L-methionine-dependent methyltransferases"/>
    <property type="match status" value="1"/>
</dbReference>
<dbReference type="GO" id="GO:0046406">
    <property type="term" value="F:magnesium protoporphyrin IX methyltransferase activity"/>
    <property type="evidence" value="ECO:0007669"/>
    <property type="project" value="UniProtKB-EC"/>
</dbReference>
<dbReference type="Proteomes" id="UP000250166">
    <property type="component" value="Unassembled WGS sequence"/>
</dbReference>
<dbReference type="InterPro" id="IPR052514">
    <property type="entry name" value="SAM-dependent_MTase"/>
</dbReference>